<evidence type="ECO:0000256" key="3">
    <source>
        <dbReference type="ARBA" id="ARBA00007681"/>
    </source>
</evidence>
<evidence type="ECO:0000313" key="11">
    <source>
        <dbReference type="Proteomes" id="UP000034265"/>
    </source>
</evidence>
<dbReference type="InterPro" id="IPR000131">
    <property type="entry name" value="ATP_synth_F1_gsu"/>
</dbReference>
<name>A0A0G1WJT7_9BACT</name>
<comment type="function">
    <text evidence="1">Produces ATP from ADP in the presence of a proton gradient across the membrane. The gamma chain is believed to be important in regulating ATPase activity and the flow of protons through the CF(0) complex.</text>
</comment>
<keyword evidence="7" id="KW-0472">Membrane</keyword>
<dbReference type="Pfam" id="PF00231">
    <property type="entry name" value="ATP-synt"/>
    <property type="match status" value="1"/>
</dbReference>
<evidence type="ECO:0000256" key="8">
    <source>
        <dbReference type="ARBA" id="ARBA00023196"/>
    </source>
</evidence>
<keyword evidence="9" id="KW-0066">ATP synthesis</keyword>
<dbReference type="EMBL" id="LCOT01000046">
    <property type="protein sequence ID" value="KKU82485.1"/>
    <property type="molecule type" value="Genomic_DNA"/>
</dbReference>
<dbReference type="PRINTS" id="PR00126">
    <property type="entry name" value="ATPASEGAMMA"/>
</dbReference>
<dbReference type="SUPFAM" id="SSF52943">
    <property type="entry name" value="ATP synthase (F1-ATPase), gamma subunit"/>
    <property type="match status" value="1"/>
</dbReference>
<evidence type="ECO:0000256" key="7">
    <source>
        <dbReference type="ARBA" id="ARBA00023136"/>
    </source>
</evidence>
<reference evidence="10 11" key="1">
    <citation type="journal article" date="2015" name="Nature">
        <title>rRNA introns, odd ribosomes, and small enigmatic genomes across a large radiation of phyla.</title>
        <authorList>
            <person name="Brown C.T."/>
            <person name="Hug L.A."/>
            <person name="Thomas B.C."/>
            <person name="Sharon I."/>
            <person name="Castelle C.J."/>
            <person name="Singh A."/>
            <person name="Wilkins M.J."/>
            <person name="Williams K.H."/>
            <person name="Banfield J.F."/>
        </authorList>
    </citation>
    <scope>NUCLEOTIDE SEQUENCE [LARGE SCALE GENOMIC DNA]</scope>
</reference>
<evidence type="ECO:0000256" key="6">
    <source>
        <dbReference type="ARBA" id="ARBA00023065"/>
    </source>
</evidence>
<keyword evidence="8" id="KW-0139">CF(1)</keyword>
<dbReference type="GO" id="GO:0046933">
    <property type="term" value="F:proton-transporting ATP synthase activity, rotational mechanism"/>
    <property type="evidence" value="ECO:0007669"/>
    <property type="project" value="InterPro"/>
</dbReference>
<comment type="caution">
    <text evidence="10">The sequence shown here is derived from an EMBL/GenBank/DDBJ whole genome shotgun (WGS) entry which is preliminary data.</text>
</comment>
<dbReference type="InterPro" id="IPR035968">
    <property type="entry name" value="ATP_synth_F1_ATPase_gsu"/>
</dbReference>
<accession>A0A0G1WJT7</accession>
<keyword evidence="5" id="KW-0375">Hydrogen ion transport</keyword>
<proteinExistence type="inferred from homology"/>
<dbReference type="Proteomes" id="UP000034265">
    <property type="component" value="Unassembled WGS sequence"/>
</dbReference>
<protein>
    <submittedName>
        <fullName evidence="10">ATP synthase gamma chain</fullName>
    </submittedName>
</protein>
<evidence type="ECO:0000256" key="5">
    <source>
        <dbReference type="ARBA" id="ARBA00022781"/>
    </source>
</evidence>
<dbReference type="Gene3D" id="3.40.1380.10">
    <property type="match status" value="1"/>
</dbReference>
<sequence length="278" mass="31906">MASKRQIDSERLGLLEIKSLVDAYEEIAAGRMQKVRSAVLTAREFLGGLSEVFGEVKFNYTKEVLTVERKKRLGKTVAVWISANAGLYGDIVERSFQLFADYLAKNQAEAVVVGRLGTKMMADRLPKMLYNYYDLEDDRVEVEDLVLVMRYLLQYQKIVVFYGQFKSLVNQVPTATAVSGDELYELKPEEQKKHQYLFEPKIGEVLEFFEGQMLTTMFEQTVHESQLAKFASRLMALDTAVENIDRKVTQLNQAGVRLKHRQDSRKQLNRIAGISLWQ</sequence>
<keyword evidence="4" id="KW-0813">Transport</keyword>
<dbReference type="AlphaFoldDB" id="A0A0G1WJT7"/>
<evidence type="ECO:0000313" key="10">
    <source>
        <dbReference type="EMBL" id="KKU82485.1"/>
    </source>
</evidence>
<organism evidence="10 11">
    <name type="scientific">Candidatus Amesbacteria bacterium GW2011_GWC2_47_8</name>
    <dbReference type="NCBI Taxonomy" id="1618367"/>
    <lineage>
        <taxon>Bacteria</taxon>
        <taxon>Candidatus Amesiibacteriota</taxon>
    </lineage>
</organism>
<gene>
    <name evidence="10" type="ORF">UY11_C0046G0005</name>
</gene>
<evidence type="ECO:0000256" key="2">
    <source>
        <dbReference type="ARBA" id="ARBA00004170"/>
    </source>
</evidence>
<evidence type="ECO:0000256" key="1">
    <source>
        <dbReference type="ARBA" id="ARBA00003456"/>
    </source>
</evidence>
<comment type="similarity">
    <text evidence="3">Belongs to the ATPase gamma chain family.</text>
</comment>
<dbReference type="GO" id="GO:0045259">
    <property type="term" value="C:proton-transporting ATP synthase complex"/>
    <property type="evidence" value="ECO:0007669"/>
    <property type="project" value="UniProtKB-KW"/>
</dbReference>
<comment type="subcellular location">
    <subcellularLocation>
        <location evidence="2">Membrane</location>
        <topology evidence="2">Peripheral membrane protein</topology>
    </subcellularLocation>
</comment>
<keyword evidence="6" id="KW-0406">Ion transport</keyword>
<evidence type="ECO:0000256" key="4">
    <source>
        <dbReference type="ARBA" id="ARBA00022448"/>
    </source>
</evidence>
<evidence type="ECO:0000256" key="9">
    <source>
        <dbReference type="ARBA" id="ARBA00023310"/>
    </source>
</evidence>